<dbReference type="SUPFAM" id="SSF49303">
    <property type="entry name" value="beta-Galactosidase/glucuronidase domain"/>
    <property type="match status" value="1"/>
</dbReference>
<gene>
    <name evidence="7" type="ORF">E6C55_32625</name>
</gene>
<keyword evidence="2 7" id="KW-0378">Hydrolase</keyword>
<dbReference type="Gene3D" id="2.60.120.260">
    <property type="entry name" value="Galactose-binding domain-like"/>
    <property type="match status" value="1"/>
</dbReference>
<evidence type="ECO:0000259" key="6">
    <source>
        <dbReference type="Pfam" id="PF02837"/>
    </source>
</evidence>
<comment type="caution">
    <text evidence="7">The sequence shown here is derived from an EMBL/GenBank/DDBJ whole genome shotgun (WGS) entry which is preliminary data.</text>
</comment>
<dbReference type="EMBL" id="SSOB01000077">
    <property type="protein sequence ID" value="THF72623.1"/>
    <property type="molecule type" value="Genomic_DNA"/>
</dbReference>
<dbReference type="PANTHER" id="PTHR42732:SF3">
    <property type="entry name" value="HYDROLASE"/>
    <property type="match status" value="1"/>
</dbReference>
<dbReference type="GO" id="GO:0005975">
    <property type="term" value="P:carbohydrate metabolic process"/>
    <property type="evidence" value="ECO:0007669"/>
    <property type="project" value="InterPro"/>
</dbReference>
<dbReference type="AlphaFoldDB" id="A0A4S4BG09"/>
<dbReference type="InterPro" id="IPR006102">
    <property type="entry name" value="Ig-like_GH2"/>
</dbReference>
<keyword evidence="8" id="KW-1185">Reference proteome</keyword>
<keyword evidence="3" id="KW-0326">Glycosidase</keyword>
<dbReference type="GO" id="GO:0004553">
    <property type="term" value="F:hydrolase activity, hydrolyzing O-glycosyl compounds"/>
    <property type="evidence" value="ECO:0007669"/>
    <property type="project" value="InterPro"/>
</dbReference>
<dbReference type="Gene3D" id="3.20.20.80">
    <property type="entry name" value="Glycosidases"/>
    <property type="match status" value="1"/>
</dbReference>
<sequence length="586" mass="67801">MSISSYRPQYPRPQFVRTEWQNLNGEWDFRFDDGNVGEEERWYDGLETDVKIRVPFVYETKASGIGEAEFHPYVWYQRSFALPAEAAGKKVLLRFQAVDYVAKVWVNGEFVGKHEGGYAAFELDITRYAAPQGDNRIVVKVEDSDDAAQPRGKQRWRKDNFGCWYVQTTGIWQTVWLECVSKEHLQSVKITPELDTNSVRFDYRLSEGCEEAQLTLTTAITMDGELIKRTSIDVDRSELAAGVELISDKREWRVETWSPDNPKLYEVEFSLRDSSGAVLDTVQSYFGMRKVSIQKGKVLLNNMPIYQRLILDQGYWTDSHLTPPSEEALLDDIDNILAMGYNGVRKHQKIEDPRFLYWCDVKGVLVWSEMAAAYEFNDRAVDRFTREWLDIVQQQYNHPCIVTWVPFNESWGIGNVFVDRKQQRFTEAIYHLTKAIDPYRPVIVNDGWEHTVSDIITLHDYEESGDAFRRRYADKNAIVANEIAYSVTKYAMAQGYEYRGQPILISEFGGIAFKSEEGWGYGNQVDSEEAFLKRFADITQAIKDTDYICGYCYTQVSDVQQEVNGLLTEDRRPKLPLERIRAINLA</sequence>
<dbReference type="Pfam" id="PF00703">
    <property type="entry name" value="Glyco_hydro_2"/>
    <property type="match status" value="1"/>
</dbReference>
<dbReference type="InterPro" id="IPR006104">
    <property type="entry name" value="Glyco_hydro_2_N"/>
</dbReference>
<feature type="domain" description="Glycoside hydrolase family 2 immunoglobulin-like beta-sandwich" evidence="4">
    <location>
        <begin position="184"/>
        <end position="289"/>
    </location>
</feature>
<dbReference type="InterPro" id="IPR036156">
    <property type="entry name" value="Beta-gal/glucu_dom_sf"/>
</dbReference>
<dbReference type="InterPro" id="IPR013783">
    <property type="entry name" value="Ig-like_fold"/>
</dbReference>
<dbReference type="Proteomes" id="UP000310636">
    <property type="component" value="Unassembled WGS sequence"/>
</dbReference>
<dbReference type="SUPFAM" id="SSF51445">
    <property type="entry name" value="(Trans)glycosidases"/>
    <property type="match status" value="1"/>
</dbReference>
<evidence type="ECO:0000259" key="5">
    <source>
        <dbReference type="Pfam" id="PF02836"/>
    </source>
</evidence>
<evidence type="ECO:0000313" key="8">
    <source>
        <dbReference type="Proteomes" id="UP000310636"/>
    </source>
</evidence>
<dbReference type="InterPro" id="IPR017853">
    <property type="entry name" value="GH"/>
</dbReference>
<evidence type="ECO:0000313" key="7">
    <source>
        <dbReference type="EMBL" id="THF72623.1"/>
    </source>
</evidence>
<dbReference type="RefSeq" id="WP_136374019.1">
    <property type="nucleotide sequence ID" value="NZ_SSOB01000077.1"/>
</dbReference>
<reference evidence="7 8" key="1">
    <citation type="submission" date="2019-04" db="EMBL/GenBank/DDBJ databases">
        <title>Cohnella sp. nov. isolated from preserved vegetables.</title>
        <authorList>
            <person name="Lin S.-Y."/>
            <person name="Hung M.-H."/>
            <person name="Young C.-C."/>
        </authorList>
    </citation>
    <scope>NUCLEOTIDE SEQUENCE [LARGE SCALE GENOMIC DNA]</scope>
    <source>
        <strain evidence="7 8">CC-MHH1044</strain>
    </source>
</reference>
<dbReference type="PANTHER" id="PTHR42732">
    <property type="entry name" value="BETA-GALACTOSIDASE"/>
    <property type="match status" value="1"/>
</dbReference>
<name>A0A4S4BG09_9BACL</name>
<comment type="similarity">
    <text evidence="1">Belongs to the glycosyl hydrolase 2 family.</text>
</comment>
<dbReference type="Gene3D" id="2.60.40.10">
    <property type="entry name" value="Immunoglobulins"/>
    <property type="match status" value="1"/>
</dbReference>
<dbReference type="InterPro" id="IPR008979">
    <property type="entry name" value="Galactose-bd-like_sf"/>
</dbReference>
<accession>A0A4S4BG09</accession>
<dbReference type="Pfam" id="PF02837">
    <property type="entry name" value="Glyco_hydro_2_N"/>
    <property type="match status" value="1"/>
</dbReference>
<dbReference type="OrthoDB" id="9762066at2"/>
<evidence type="ECO:0000259" key="4">
    <source>
        <dbReference type="Pfam" id="PF00703"/>
    </source>
</evidence>
<dbReference type="InterPro" id="IPR051913">
    <property type="entry name" value="GH2_Domain-Containing"/>
</dbReference>
<dbReference type="SUPFAM" id="SSF49785">
    <property type="entry name" value="Galactose-binding domain-like"/>
    <property type="match status" value="1"/>
</dbReference>
<evidence type="ECO:0000256" key="2">
    <source>
        <dbReference type="ARBA" id="ARBA00022801"/>
    </source>
</evidence>
<protein>
    <submittedName>
        <fullName evidence="7">Glycoside hydrolase family 2</fullName>
    </submittedName>
</protein>
<proteinExistence type="inferred from homology"/>
<feature type="domain" description="Glycoside hydrolase family 2 catalytic" evidence="5">
    <location>
        <begin position="291"/>
        <end position="581"/>
    </location>
</feature>
<feature type="domain" description="Glycosyl hydrolases family 2 sugar binding" evidence="6">
    <location>
        <begin position="21"/>
        <end position="147"/>
    </location>
</feature>
<dbReference type="Pfam" id="PF02836">
    <property type="entry name" value="Glyco_hydro_2_C"/>
    <property type="match status" value="1"/>
</dbReference>
<evidence type="ECO:0000256" key="3">
    <source>
        <dbReference type="ARBA" id="ARBA00023295"/>
    </source>
</evidence>
<dbReference type="InterPro" id="IPR006103">
    <property type="entry name" value="Glyco_hydro_2_cat"/>
</dbReference>
<evidence type="ECO:0000256" key="1">
    <source>
        <dbReference type="ARBA" id="ARBA00007401"/>
    </source>
</evidence>
<organism evidence="7 8">
    <name type="scientific">Cohnella fermenti</name>
    <dbReference type="NCBI Taxonomy" id="2565925"/>
    <lineage>
        <taxon>Bacteria</taxon>
        <taxon>Bacillati</taxon>
        <taxon>Bacillota</taxon>
        <taxon>Bacilli</taxon>
        <taxon>Bacillales</taxon>
        <taxon>Paenibacillaceae</taxon>
        <taxon>Cohnella</taxon>
    </lineage>
</organism>